<evidence type="ECO:0000256" key="1">
    <source>
        <dbReference type="ARBA" id="ARBA00022723"/>
    </source>
</evidence>
<keyword evidence="3" id="KW-0862">Zinc</keyword>
<dbReference type="Proteomes" id="UP000001645">
    <property type="component" value="Chromosome 8"/>
</dbReference>
<dbReference type="Gene3D" id="2.30.30.140">
    <property type="match status" value="4"/>
</dbReference>
<dbReference type="SUPFAM" id="SSF63748">
    <property type="entry name" value="Tudor/PWWP/MBT"/>
    <property type="match status" value="4"/>
</dbReference>
<keyword evidence="2 4" id="KW-0863">Zinc-finger</keyword>
<dbReference type="InterPro" id="IPR002999">
    <property type="entry name" value="Tudor"/>
</dbReference>
<dbReference type="Gene3D" id="2.40.50.90">
    <property type="match status" value="3"/>
</dbReference>
<dbReference type="Bgee" id="ENSMGAG00000011067">
    <property type="expression patterns" value="Expressed in ovary and 2 other cell types or tissues"/>
</dbReference>
<evidence type="ECO:0000313" key="8">
    <source>
        <dbReference type="Ensembl" id="ENSMGAP00000018968.2"/>
    </source>
</evidence>
<dbReference type="Pfam" id="PF00567">
    <property type="entry name" value="TUDOR"/>
    <property type="match status" value="4"/>
</dbReference>
<evidence type="ECO:0000313" key="9">
    <source>
        <dbReference type="Proteomes" id="UP000001645"/>
    </source>
</evidence>
<feature type="region of interest" description="Disordered" evidence="5">
    <location>
        <begin position="1"/>
        <end position="34"/>
    </location>
</feature>
<dbReference type="AlphaFoldDB" id="G3UTC5"/>
<reference evidence="8 9" key="1">
    <citation type="journal article" date="2010" name="PLoS Biol.">
        <title>Multi-platform next-generation sequencing of the domestic turkey (Meleagris gallopavo): genome assembly and analysis.</title>
        <authorList>
            <person name="Dalloul R.A."/>
            <person name="Long J.A."/>
            <person name="Zimin A.V."/>
            <person name="Aslam L."/>
            <person name="Beal K."/>
            <person name="Blomberg L.A."/>
            <person name="Bouffard P."/>
            <person name="Burt D.W."/>
            <person name="Crasta O."/>
            <person name="Crooijmans R.P."/>
            <person name="Cooper K."/>
            <person name="Coulombe R.A."/>
            <person name="De S."/>
            <person name="Delany M.E."/>
            <person name="Dodgson J.B."/>
            <person name="Dong J.J."/>
            <person name="Evans C."/>
            <person name="Frederickson K.M."/>
            <person name="Flicek P."/>
            <person name="Florea L."/>
            <person name="Folkerts O."/>
            <person name="Groenen M.A."/>
            <person name="Harkins T.T."/>
            <person name="Herrero J."/>
            <person name="Hoffmann S."/>
            <person name="Megens H.J."/>
            <person name="Jiang A."/>
            <person name="de Jong P."/>
            <person name="Kaiser P."/>
            <person name="Kim H."/>
            <person name="Kim K.W."/>
            <person name="Kim S."/>
            <person name="Langenberger D."/>
            <person name="Lee M.K."/>
            <person name="Lee T."/>
            <person name="Mane S."/>
            <person name="Marcais G."/>
            <person name="Marz M."/>
            <person name="McElroy A.P."/>
            <person name="Modise T."/>
            <person name="Nefedov M."/>
            <person name="Notredame C."/>
            <person name="Paton I.R."/>
            <person name="Payne W.S."/>
            <person name="Pertea G."/>
            <person name="Prickett D."/>
            <person name="Puiu D."/>
            <person name="Qioa D."/>
            <person name="Raineri E."/>
            <person name="Ruffier M."/>
            <person name="Salzberg S.L."/>
            <person name="Schatz M.C."/>
            <person name="Scheuring C."/>
            <person name="Schmidt C.J."/>
            <person name="Schroeder S."/>
            <person name="Searle S.M."/>
            <person name="Smith E.J."/>
            <person name="Smith J."/>
            <person name="Sonstegard T.S."/>
            <person name="Stadler P.F."/>
            <person name="Tafer H."/>
            <person name="Tu Z.J."/>
            <person name="Van Tassell C.P."/>
            <person name="Vilella A.J."/>
            <person name="Williams K.P."/>
            <person name="Yorke J.A."/>
            <person name="Zhang L."/>
            <person name="Zhang H.B."/>
            <person name="Zhang X."/>
            <person name="Zhang Y."/>
            <person name="Reed K.M."/>
        </authorList>
    </citation>
    <scope>NUCLEOTIDE SEQUENCE [LARGE SCALE GENOMIC DNA]</scope>
</reference>
<dbReference type="SUPFAM" id="SSF144232">
    <property type="entry name" value="HIT/MYND zinc finger-like"/>
    <property type="match status" value="1"/>
</dbReference>
<dbReference type="InterPro" id="IPR002893">
    <property type="entry name" value="Znf_MYND"/>
</dbReference>
<dbReference type="CDD" id="cd20410">
    <property type="entry name" value="Tudor_TDRD1_rpt3"/>
    <property type="match status" value="1"/>
</dbReference>
<dbReference type="FunFam" id="2.30.30.140:FF:000018">
    <property type="entry name" value="Serine/threonine-protein kinase 31"/>
    <property type="match status" value="3"/>
</dbReference>
<accession>G3UTC5</accession>
<dbReference type="InterPro" id="IPR047377">
    <property type="entry name" value="Tudor_TDRD1_rpt2"/>
</dbReference>
<keyword evidence="1" id="KW-0479">Metal-binding</keyword>
<dbReference type="Ensembl" id="ENSMGAT00000019043.2">
    <property type="protein sequence ID" value="ENSMGAP00000018968.2"/>
    <property type="gene ID" value="ENSMGAG00000011067.3"/>
</dbReference>
<feature type="domain" description="Tudor" evidence="6">
    <location>
        <begin position="421"/>
        <end position="480"/>
    </location>
</feature>
<reference evidence="8" key="3">
    <citation type="submission" date="2025-09" db="UniProtKB">
        <authorList>
            <consortium name="Ensembl"/>
        </authorList>
    </citation>
    <scope>IDENTIFICATION</scope>
</reference>
<dbReference type="InterPro" id="IPR050621">
    <property type="entry name" value="Tudor_domain_containing"/>
</dbReference>
<proteinExistence type="predicted"/>
<dbReference type="GeneTree" id="ENSGT00940000158754"/>
<dbReference type="PROSITE" id="PS50304">
    <property type="entry name" value="TUDOR"/>
    <property type="match status" value="4"/>
</dbReference>
<dbReference type="PANTHER" id="PTHR22948">
    <property type="entry name" value="TUDOR DOMAIN CONTAINING PROTEIN"/>
    <property type="match status" value="1"/>
</dbReference>
<dbReference type="OrthoDB" id="341421at2759"/>
<dbReference type="Gene3D" id="6.10.140.2220">
    <property type="match status" value="1"/>
</dbReference>
<feature type="domain" description="MYND-type" evidence="7">
    <location>
        <begin position="76"/>
        <end position="112"/>
    </location>
</feature>
<dbReference type="PROSITE" id="PS01360">
    <property type="entry name" value="ZF_MYND_1"/>
    <property type="match status" value="1"/>
</dbReference>
<name>G3UTC5_MELGA</name>
<evidence type="ECO:0000256" key="2">
    <source>
        <dbReference type="ARBA" id="ARBA00022771"/>
    </source>
</evidence>
<dbReference type="FunFam" id="6.10.140.2220:FF:000011">
    <property type="entry name" value="Tudor domain containing 1"/>
    <property type="match status" value="1"/>
</dbReference>
<dbReference type="PROSITE" id="PS50865">
    <property type="entry name" value="ZF_MYND_2"/>
    <property type="match status" value="1"/>
</dbReference>
<evidence type="ECO:0000256" key="4">
    <source>
        <dbReference type="PROSITE-ProRule" id="PRU00134"/>
    </source>
</evidence>
<dbReference type="InterPro" id="IPR035437">
    <property type="entry name" value="SNase_OB-fold_sf"/>
</dbReference>
<feature type="domain" description="Tudor" evidence="6">
    <location>
        <begin position="772"/>
        <end position="830"/>
    </location>
</feature>
<dbReference type="CDD" id="cd20409">
    <property type="entry name" value="Tudor_TDRD1_rpt2"/>
    <property type="match status" value="1"/>
</dbReference>
<feature type="domain" description="Tudor" evidence="6">
    <location>
        <begin position="639"/>
        <end position="698"/>
    </location>
</feature>
<sequence length="960" mass="107890">MAQALPVKDAGSSMESTATRRKLPLTDTNDNGEMVLHSDSVEKPKKLQYASKNVFSIDYDKSLFNTLTPPPQMRTCHHCGLSGSLRCSQCKQIYYCSVDCQKRDWSVHSVVCEPVKQNLSNSSGGKLPAKTKTGFYVKGNLTTEDSFKTKEHIKKIMFSDLQTLGIKKSMEVQGTVTEFKSPSEFYIQMNSPKVLERISKLSVKLQDCYANAAIQEQYVAIRGEVCVARNSVDQIWRRALVKDVDVLQKKARVFYIDCGKEENIPLSWIKALYKDIELFPPCAIKCSFANYDPEQQGGNEGTALFSSKLMGKTCSVIVVDVLQEEIMSSFAVDVVLPDLSENNSKESKERIPEDEEQHCCGNITAQSVSICIGDTFSVVVSHIQNPEDFFCQQIHIGRRLAELQAHLCQYCNKLPSNPNFRPVSGELCCAQFTEDNVWYRAAVIAHASEDNIVVGYIDYGNFEVLQPTRLRPMIPKLMDLPAQAIRCTLAGVKPLLGAWTSEAISLMKQLVKDKVFTVKVVDKESYRCVVELTDASVIPEINISRCLIEKGCADEASRLALQAIETGDVKQANQDTTNKQKCRWSKFSHKQAVDVIVCTLYTPGEFYCQIANSNELRVLNSLNKSLFEYCQKTPPNVLKPEKGEPCCALFSDDGNWYRALVEDIISDRVVRVHFVDYGNVEEVPVDNIRQISSSFLELPFQGIKCWLSETSLRHWESIELAVDQTISVCVTEVRSPDLFYVVPAYCKDGDKLLKLLTELQDYCKSCKKQPFRPTLGEACCARFSGDGRWYRAVVLKVSQSTVEVLYADYGNTENVPLSNVLPITDSFLKIPFQAVTCSLAGIKKVEWSPLVLDTLKEMLLNKYVTITVKGLRGNIKLVEVEKESESGSLNVADKLVTEGLVRYCKAANSDVAHQGSRSETKCCCAELKMQLNKHEQVLLFLLNKHHNPDRYEEMKKMLES</sequence>
<evidence type="ECO:0000259" key="7">
    <source>
        <dbReference type="PROSITE" id="PS50865"/>
    </source>
</evidence>
<reference evidence="8" key="2">
    <citation type="submission" date="2025-08" db="UniProtKB">
        <authorList>
            <consortium name="Ensembl"/>
        </authorList>
    </citation>
    <scope>IDENTIFICATION</scope>
</reference>
<dbReference type="InterPro" id="IPR047378">
    <property type="entry name" value="Tudor_TDRD1_rpt3"/>
</dbReference>
<dbReference type="SMART" id="SM00333">
    <property type="entry name" value="TUDOR"/>
    <property type="match status" value="4"/>
</dbReference>
<protein>
    <submittedName>
        <fullName evidence="8">Tudor domain containing 1</fullName>
    </submittedName>
</protein>
<gene>
    <name evidence="8" type="primary">TDRD1</name>
</gene>
<evidence type="ECO:0000256" key="5">
    <source>
        <dbReference type="SAM" id="MobiDB-lite"/>
    </source>
</evidence>
<dbReference type="PANTHER" id="PTHR22948:SF29">
    <property type="entry name" value="FI02030P-RELATED"/>
    <property type="match status" value="1"/>
</dbReference>
<organism evidence="8 9">
    <name type="scientific">Meleagris gallopavo</name>
    <name type="common">Wild turkey</name>
    <dbReference type="NCBI Taxonomy" id="9103"/>
    <lineage>
        <taxon>Eukaryota</taxon>
        <taxon>Metazoa</taxon>
        <taxon>Chordata</taxon>
        <taxon>Craniata</taxon>
        <taxon>Vertebrata</taxon>
        <taxon>Euteleostomi</taxon>
        <taxon>Archelosauria</taxon>
        <taxon>Archosauria</taxon>
        <taxon>Dinosauria</taxon>
        <taxon>Saurischia</taxon>
        <taxon>Theropoda</taxon>
        <taxon>Coelurosauria</taxon>
        <taxon>Aves</taxon>
        <taxon>Neognathae</taxon>
        <taxon>Galloanserae</taxon>
        <taxon>Galliformes</taxon>
        <taxon>Phasianidae</taxon>
        <taxon>Meleagridinae</taxon>
        <taxon>Meleagris</taxon>
    </lineage>
</organism>
<feature type="domain" description="Tudor" evidence="6">
    <location>
        <begin position="219"/>
        <end position="279"/>
    </location>
</feature>
<evidence type="ECO:0000259" key="6">
    <source>
        <dbReference type="PROSITE" id="PS50304"/>
    </source>
</evidence>
<dbReference type="GO" id="GO:0008270">
    <property type="term" value="F:zinc ion binding"/>
    <property type="evidence" value="ECO:0007669"/>
    <property type="project" value="UniProtKB-KW"/>
</dbReference>
<evidence type="ECO:0000256" key="3">
    <source>
        <dbReference type="ARBA" id="ARBA00022833"/>
    </source>
</evidence>
<dbReference type="Pfam" id="PF01753">
    <property type="entry name" value="zf-MYND"/>
    <property type="match status" value="1"/>
</dbReference>
<keyword evidence="9" id="KW-1185">Reference proteome</keyword>